<feature type="region of interest" description="Disordered" evidence="2">
    <location>
        <begin position="175"/>
        <end position="202"/>
    </location>
</feature>
<dbReference type="RefSeq" id="XP_029239246.1">
    <property type="nucleotide sequence ID" value="XM_029380841.1"/>
</dbReference>
<evidence type="ECO:0000256" key="1">
    <source>
        <dbReference type="SAM" id="Coils"/>
    </source>
</evidence>
<dbReference type="AlphaFoldDB" id="A0A3R7KH65"/>
<protein>
    <submittedName>
        <fullName evidence="3">Uncharacterized protein</fullName>
    </submittedName>
</protein>
<accession>A0A3R7KH65</accession>
<sequence>MSDHVVYGKPLMVTEEKLREARVKQMKQKALRDALDGQVAQGKRHMLNNDVFDTRNNAVKRDAVQKQYMFSCEDGCGKFIQVSDSCELREHPAQTVLSTSTAGNAHNNNAAMWNVVPGHSKPLDFISDNQPLYQSNSLPPNFSMNTSEANPLAPKRTEYNSNSLPLDFVCSSKKQNGGFNKVSPRARESLPRGVSPKHSPRSVKMVKEQNYTTNYLPCNFSSEDVKKLLHELKTSTHTSPPPPQSPVASPGIRRRHANVAPPLHSRPNPHQKQHVGYLPPLDVADGLVGRRTSGEPPPPLELFGSPPREVLGAQAQNGKSLGHPRLKQLSAPRGPSNDARGRPSAGIVEPRNGHKRAIENTVEQLQKKLESRDFQMAIMREKEKNWEEQVKQLKMELKSAKKKQRDLNKLVKEGPIRAETAPDQPFIRTPKQGFHGAPLRKGLGAPSAPGLGGKEKFVKGCIFTKEMFCPISVPSDNVSTSFVPQQQNRVPFMQDSFKCASALTRKTAFGLAEENANRPVPIEYEHLLQFVKEHIITQQQADELWRLFSNENSPLTLIRQQASNVNLPGEVETTSMDSNFVLENEMEEFSYDDDDTEQKKIEVEEEDGTEAHDDVGEEVVYSNGYDNEEIETEYDTFETFAELHQEEYLSEEEMDDE</sequence>
<keyword evidence="1" id="KW-0175">Coiled coil</keyword>
<feature type="region of interest" description="Disordered" evidence="2">
    <location>
        <begin position="258"/>
        <end position="350"/>
    </location>
</feature>
<evidence type="ECO:0000313" key="4">
    <source>
        <dbReference type="Proteomes" id="UP000283634"/>
    </source>
</evidence>
<dbReference type="EMBL" id="MKGL01000109">
    <property type="protein sequence ID" value="RNF06424.1"/>
    <property type="molecule type" value="Genomic_DNA"/>
</dbReference>
<organism evidence="3 4">
    <name type="scientific">Trypanosoma rangeli</name>
    <dbReference type="NCBI Taxonomy" id="5698"/>
    <lineage>
        <taxon>Eukaryota</taxon>
        <taxon>Discoba</taxon>
        <taxon>Euglenozoa</taxon>
        <taxon>Kinetoplastea</taxon>
        <taxon>Metakinetoplastina</taxon>
        <taxon>Trypanosomatida</taxon>
        <taxon>Trypanosomatidae</taxon>
        <taxon>Trypanosoma</taxon>
        <taxon>Herpetosoma</taxon>
    </lineage>
</organism>
<evidence type="ECO:0000256" key="2">
    <source>
        <dbReference type="SAM" id="MobiDB-lite"/>
    </source>
</evidence>
<feature type="coiled-coil region" evidence="1">
    <location>
        <begin position="376"/>
        <end position="410"/>
    </location>
</feature>
<dbReference type="VEuPathDB" id="TriTrypDB:TRSC58_02023"/>
<name>A0A3R7KH65_TRYRA</name>
<proteinExistence type="predicted"/>
<dbReference type="OrthoDB" id="266332at2759"/>
<dbReference type="GeneID" id="40327824"/>
<reference evidence="3 4" key="1">
    <citation type="journal article" date="2018" name="BMC Genomics">
        <title>Genomic comparison of Trypanosoma conorhini and Trypanosoma rangeli to Trypanosoma cruzi strains of high and low virulence.</title>
        <authorList>
            <person name="Bradwell K.R."/>
            <person name="Koparde V.N."/>
            <person name="Matveyev A.V."/>
            <person name="Serrano M.G."/>
            <person name="Alves J.M."/>
            <person name="Parikh H."/>
            <person name="Huang B."/>
            <person name="Lee V."/>
            <person name="Espinosa-Alvarez O."/>
            <person name="Ortiz P.A."/>
            <person name="Costa-Martins A.G."/>
            <person name="Teixeira M.M."/>
            <person name="Buck G.A."/>
        </authorList>
    </citation>
    <scope>NUCLEOTIDE SEQUENCE [LARGE SCALE GENOMIC DNA]</scope>
    <source>
        <strain evidence="3 4">AM80</strain>
    </source>
</reference>
<keyword evidence="4" id="KW-1185">Reference proteome</keyword>
<dbReference type="OMA" id="QDSFKCA"/>
<comment type="caution">
    <text evidence="3">The sequence shown here is derived from an EMBL/GenBank/DDBJ whole genome shotgun (WGS) entry which is preliminary data.</text>
</comment>
<gene>
    <name evidence="3" type="ORF">TraAM80_03891</name>
</gene>
<dbReference type="Proteomes" id="UP000283634">
    <property type="component" value="Unassembled WGS sequence"/>
</dbReference>
<evidence type="ECO:0000313" key="3">
    <source>
        <dbReference type="EMBL" id="RNF06424.1"/>
    </source>
</evidence>